<keyword evidence="1" id="KW-1133">Transmembrane helix</keyword>
<dbReference type="RefSeq" id="WP_046328798.1">
    <property type="nucleotide sequence ID" value="NZ_CP011280.1"/>
</dbReference>
<name>A0A0E3ZB93_9FUSO</name>
<evidence type="ECO:0000256" key="1">
    <source>
        <dbReference type="SAM" id="Phobius"/>
    </source>
</evidence>
<evidence type="ECO:0000313" key="3">
    <source>
        <dbReference type="Proteomes" id="UP000033103"/>
    </source>
</evidence>
<reference evidence="2 3" key="1">
    <citation type="journal article" date="2012" name="BMC Genomics">
        <title>Genomic sequence analysis and characterization of Sneathia amnii sp. nov.</title>
        <authorList>
            <consortium name="Vaginal Microbiome Consortium (additional members)"/>
            <person name="Harwich M.D.Jr."/>
            <person name="Serrano M.G."/>
            <person name="Fettweis J.M."/>
            <person name="Alves J.M."/>
            <person name="Reimers M.A."/>
            <person name="Buck G.A."/>
            <person name="Jefferson K.K."/>
        </authorList>
    </citation>
    <scope>NUCLEOTIDE SEQUENCE [LARGE SCALE GENOMIC DNA]</scope>
    <source>
        <strain evidence="2 3">SN35</strain>
    </source>
</reference>
<feature type="transmembrane region" description="Helical" evidence="1">
    <location>
        <begin position="111"/>
        <end position="129"/>
    </location>
</feature>
<gene>
    <name evidence="2" type="ORF">VC03_04140</name>
</gene>
<dbReference type="STRING" id="187101.VC03_04140"/>
<dbReference type="KEGG" id="sns:VC03_04140"/>
<dbReference type="EMBL" id="CP011280">
    <property type="protein sequence ID" value="AKC95692.1"/>
    <property type="molecule type" value="Genomic_DNA"/>
</dbReference>
<dbReference type="AlphaFoldDB" id="A0A0E3ZB93"/>
<protein>
    <submittedName>
        <fullName evidence="2">Uncharacterized protein</fullName>
    </submittedName>
</protein>
<feature type="transmembrane region" description="Helical" evidence="1">
    <location>
        <begin position="141"/>
        <end position="164"/>
    </location>
</feature>
<keyword evidence="1" id="KW-0472">Membrane</keyword>
<proteinExistence type="predicted"/>
<dbReference type="PATRIC" id="fig|1069640.6.peg.820"/>
<organism evidence="2 3">
    <name type="scientific">Sneathia vaginalis</name>
    <dbReference type="NCBI Taxonomy" id="187101"/>
    <lineage>
        <taxon>Bacteria</taxon>
        <taxon>Fusobacteriati</taxon>
        <taxon>Fusobacteriota</taxon>
        <taxon>Fusobacteriia</taxon>
        <taxon>Fusobacteriales</taxon>
        <taxon>Leptotrichiaceae</taxon>
        <taxon>Sneathia</taxon>
    </lineage>
</organism>
<dbReference type="HOGENOM" id="CLU_1609694_0_0_0"/>
<keyword evidence="3" id="KW-1185">Reference proteome</keyword>
<accession>A0A0E3ZB93</accession>
<sequence>MDYNEPIKKEDEKKNWLSYILEKSEGVYKIFKTATIFSSICYIIYKYTCLKDIEKFYGIPYFYFLNMDIMQDIIYYILTIAMLFYGIISIFISVGIEKNEGSLENSKEKLVIINFPNIFMMILVIFMLFKYKINIFHPLLIYIYMIMSIISFLIYFIPYFVYVIM</sequence>
<evidence type="ECO:0000313" key="2">
    <source>
        <dbReference type="EMBL" id="AKC95692.1"/>
    </source>
</evidence>
<dbReference type="Proteomes" id="UP000033103">
    <property type="component" value="Chromosome"/>
</dbReference>
<keyword evidence="1" id="KW-0812">Transmembrane</keyword>
<feature type="transmembrane region" description="Helical" evidence="1">
    <location>
        <begin position="73"/>
        <end position="96"/>
    </location>
</feature>